<evidence type="ECO:0000256" key="2">
    <source>
        <dbReference type="ARBA" id="ARBA00023172"/>
    </source>
</evidence>
<dbReference type="CDD" id="cd04496">
    <property type="entry name" value="SSB_OBF"/>
    <property type="match status" value="1"/>
</dbReference>
<evidence type="ECO:0000313" key="5">
    <source>
        <dbReference type="Proteomes" id="UP001144323"/>
    </source>
</evidence>
<name>A0A9W6GYE9_9HYPH</name>
<comment type="caution">
    <text evidence="4">The sequence shown here is derived from an EMBL/GenBank/DDBJ whole genome shotgun (WGS) entry which is preliminary data.</text>
</comment>
<evidence type="ECO:0000313" key="4">
    <source>
        <dbReference type="EMBL" id="GLI95264.1"/>
    </source>
</evidence>
<keyword evidence="5" id="KW-1185">Reference proteome</keyword>
<keyword evidence="1 3" id="KW-0238">DNA-binding</keyword>
<keyword evidence="2" id="KW-0233">DNA recombination</keyword>
<dbReference type="InterPro" id="IPR012340">
    <property type="entry name" value="NA-bd_OB-fold"/>
</dbReference>
<dbReference type="AlphaFoldDB" id="A0A9W6GYE9"/>
<gene>
    <name evidence="4" type="ORF">LMG27198_42560</name>
</gene>
<dbReference type="Gene3D" id="2.40.50.140">
    <property type="entry name" value="Nucleic acid-binding proteins"/>
    <property type="match status" value="1"/>
</dbReference>
<dbReference type="InterPro" id="IPR000424">
    <property type="entry name" value="Primosome_PriB/ssb"/>
</dbReference>
<organism evidence="4 5">
    <name type="scientific">Methylocystis echinoides</name>
    <dbReference type="NCBI Taxonomy" id="29468"/>
    <lineage>
        <taxon>Bacteria</taxon>
        <taxon>Pseudomonadati</taxon>
        <taxon>Pseudomonadota</taxon>
        <taxon>Alphaproteobacteria</taxon>
        <taxon>Hyphomicrobiales</taxon>
        <taxon>Methylocystaceae</taxon>
        <taxon>Methylocystis</taxon>
    </lineage>
</organism>
<evidence type="ECO:0000256" key="3">
    <source>
        <dbReference type="PIRNR" id="PIRNR002070"/>
    </source>
</evidence>
<dbReference type="SUPFAM" id="SSF50249">
    <property type="entry name" value="Nucleic acid-binding proteins"/>
    <property type="match status" value="1"/>
</dbReference>
<dbReference type="Pfam" id="PF00436">
    <property type="entry name" value="SSB"/>
    <property type="match status" value="1"/>
</dbReference>
<proteinExistence type="predicted"/>
<dbReference type="EMBL" id="BSEC01000002">
    <property type="protein sequence ID" value="GLI95264.1"/>
    <property type="molecule type" value="Genomic_DNA"/>
</dbReference>
<accession>A0A9W6GYE9</accession>
<dbReference type="GO" id="GO:0006310">
    <property type="term" value="P:DNA recombination"/>
    <property type="evidence" value="ECO:0007669"/>
    <property type="project" value="UniProtKB-KW"/>
</dbReference>
<dbReference type="PROSITE" id="PS50935">
    <property type="entry name" value="SSB"/>
    <property type="match status" value="1"/>
</dbReference>
<dbReference type="GO" id="GO:0003697">
    <property type="term" value="F:single-stranded DNA binding"/>
    <property type="evidence" value="ECO:0007669"/>
    <property type="project" value="InterPro"/>
</dbReference>
<dbReference type="PIRSF" id="PIRSF002070">
    <property type="entry name" value="SSB"/>
    <property type="match status" value="1"/>
</dbReference>
<reference evidence="4" key="1">
    <citation type="journal article" date="2023" name="Int. J. Syst. Evol. Microbiol.">
        <title>Methylocystis iwaonis sp. nov., a type II methane-oxidizing bacterium from surface soil of a rice paddy field in Japan, and emended description of the genus Methylocystis (ex Whittenbury et al. 1970) Bowman et al. 1993.</title>
        <authorList>
            <person name="Kaise H."/>
            <person name="Sawadogo J.B."/>
            <person name="Alam M.S."/>
            <person name="Ueno C."/>
            <person name="Dianou D."/>
            <person name="Shinjo R."/>
            <person name="Asakawa S."/>
        </authorList>
    </citation>
    <scope>NUCLEOTIDE SEQUENCE</scope>
    <source>
        <strain evidence="4">LMG27198</strain>
    </source>
</reference>
<protein>
    <recommendedName>
        <fullName evidence="3">Single-stranded DNA-binding protein</fullName>
    </recommendedName>
</protein>
<dbReference type="GO" id="GO:0006260">
    <property type="term" value="P:DNA replication"/>
    <property type="evidence" value="ECO:0007669"/>
    <property type="project" value="InterPro"/>
</dbReference>
<dbReference type="InterPro" id="IPR011344">
    <property type="entry name" value="ssDNA-bd"/>
</dbReference>
<dbReference type="RefSeq" id="WP_281805983.1">
    <property type="nucleotide sequence ID" value="NZ_BSEC01000002.1"/>
</dbReference>
<sequence>MTSRNLFIISGNVSQNPRRFGDNAPKTVLTVAVDDIWTDRETGERKKRTDFLTAYTFNKKIGDFVLAQVKPGYQVTIDGRIRSNSYEKGGDRFYSTDLEIIRIDAHPPRAEAGSGVPE</sequence>
<evidence type="ECO:0000256" key="1">
    <source>
        <dbReference type="ARBA" id="ARBA00023125"/>
    </source>
</evidence>
<dbReference type="Proteomes" id="UP001144323">
    <property type="component" value="Unassembled WGS sequence"/>
</dbReference>